<evidence type="ECO:0000313" key="2">
    <source>
        <dbReference type="Proteomes" id="UP001148737"/>
    </source>
</evidence>
<dbReference type="EMBL" id="JANAKD010000405">
    <property type="protein sequence ID" value="KAJ3494179.1"/>
    <property type="molecule type" value="Genomic_DNA"/>
</dbReference>
<dbReference type="Proteomes" id="UP001148737">
    <property type="component" value="Unassembled WGS sequence"/>
</dbReference>
<sequence>MLSFTPSILEGVIKSSNGGIWGLFWISCILPITFIYIRICSRRRRHVAHHPPKAELGLQVLHDCADAKVDIVAVHGLGANPDYAWVWLPKNNPANPHGYPDKPFNWLKDLLPDEMAKDEQPCRVLTYNYDSAWIADAPQQRLSNISDILLETLRNIRDKGHTKWRPLIFIGHSFGGNVIEQAIVSATRNGSEYLGIAESTVGVIFLGTPHRGSPAAAWGALIASLARPGFVTEDRLLKALEQHSDSLSDRLRDFSRWLFLESVSVVCAFEKLPTNYSSRVGFPGKFIPSNMLVVSELSACIDGHSGISLHSDHLKLNKFYGRDDLSFKLIYPQIEKMARGAEDTIHRRRNPQAVPMDESSTHGNLQKCLRAMRVANPVDVLAQIQEQNGERVGRTCEWILEKEEFTRWATIDAPQLLRLIGSPGIGKTMMSTFLVERIKTKIEKTSKSVFVYFFCDDKDQDRKTPTAILRSLMWQLLLQRNVLFRRHVQPDFEKHKDDRVFDDLFNKFHPLWRMFKAMLQDEQTGEVFILIDALDECKKTARQILLRSIASLVQSPSTPKFNRFKLLITCRHGIDDIEFELKHVGEQLRMDSAFVNDDLSEYIVAKVEKLAHSTTCPLQIKNKVQEVLTREAGGTFLWISLMVAELSRPGVLMCHWETKFQNLPHGLESTYASILENVSTENREPAQFILRCMVAAYRPLRKSEIQAAYATWKSRSLKRGEDLKIYSDILSSCSSILLVRGEGDATVNFCHQSVKDFLVQENSAKTPWYRSTLSEAHLRIFGACGVFLSADELVKRALFDRKLYAELSLHPFLEYAYEKWKHHAIASCAALLHSSHELLIDVAPAQEMRDAWLLCTAAQGQVTITDLLLKNGADINIKDGHGQTPLFQAAEYGREAIAELLLKNGANIDAKDHLGQTPLFRAAEYRREAIVELLLNNSAKVEVKDNSGNMPILIALRQENENMIKVLLEHGANGNCTDSDGRTPLVWASANGYVDIIQLLLEKDDIDVNAKDSYFDRTVLSLAAANGHLDIVKLLLERDDIDVNAKDSYFGQTALSLAAENGYLDIMATLLSQLGIEVDLKDTYYGRTPMSVAAENGHLDVVKLLLETEGVDANSTDTYFRRTPLWCAIQHGHPDVAELLAVNNGIEYNSGCKDALVPSCRDGMGISTEIIERGALTMEIVSYDGGIDTDDSDDEVSFYTGSYGTRCNMNDPNNILKQDSSVLCTKGERCHVVLRHQRSGVVFSLRELVIKAPSLREFSNPVREGLVYVSMALDNPFIEYRDGDDDQSTVRAHHADFGAAERPDHLQAPLTTTVRIIGGEMTAPIRFSVDRYKGWSEIRFDQAFPGRFIHLMMWSAPSERGGGTNVDIRSVIANGLVGPRYKPSAEFK</sequence>
<keyword evidence="2" id="KW-1185">Reference proteome</keyword>
<evidence type="ECO:0000313" key="1">
    <source>
        <dbReference type="EMBL" id="KAJ3494179.1"/>
    </source>
</evidence>
<organism evidence="1 2">
    <name type="scientific">Lecanicillium saksenae</name>
    <dbReference type="NCBI Taxonomy" id="468837"/>
    <lineage>
        <taxon>Eukaryota</taxon>
        <taxon>Fungi</taxon>
        <taxon>Dikarya</taxon>
        <taxon>Ascomycota</taxon>
        <taxon>Pezizomycotina</taxon>
        <taxon>Sordariomycetes</taxon>
        <taxon>Hypocreomycetidae</taxon>
        <taxon>Hypocreales</taxon>
        <taxon>Cordycipitaceae</taxon>
        <taxon>Lecanicillium</taxon>
    </lineage>
</organism>
<proteinExistence type="predicted"/>
<protein>
    <submittedName>
        <fullName evidence="1">Uncharacterized protein</fullName>
    </submittedName>
</protein>
<gene>
    <name evidence="1" type="ORF">NLG97_g4251</name>
</gene>
<name>A0ACC1QX07_9HYPO</name>
<comment type="caution">
    <text evidence="1">The sequence shown here is derived from an EMBL/GenBank/DDBJ whole genome shotgun (WGS) entry which is preliminary data.</text>
</comment>
<accession>A0ACC1QX07</accession>
<reference evidence="1" key="1">
    <citation type="submission" date="2022-07" db="EMBL/GenBank/DDBJ databases">
        <title>Genome Sequence of Lecanicillium saksenae.</title>
        <authorList>
            <person name="Buettner E."/>
        </authorList>
    </citation>
    <scope>NUCLEOTIDE SEQUENCE</scope>
    <source>
        <strain evidence="1">VT-O1</strain>
    </source>
</reference>